<evidence type="ECO:0000313" key="7">
    <source>
        <dbReference type="EMBL" id="TRY13103.1"/>
    </source>
</evidence>
<keyword evidence="4 6" id="KW-1133">Transmembrane helix</keyword>
<comment type="caution">
    <text evidence="7">The sequence shown here is derived from an EMBL/GenBank/DDBJ whole genome shotgun (WGS) entry which is preliminary data.</text>
</comment>
<dbReference type="EMBL" id="VKGK01000023">
    <property type="protein sequence ID" value="TRY13103.1"/>
    <property type="molecule type" value="Genomic_DNA"/>
</dbReference>
<dbReference type="Pfam" id="PF01810">
    <property type="entry name" value="LysE"/>
    <property type="match status" value="1"/>
</dbReference>
<gene>
    <name evidence="7" type="ORF">FN961_17265</name>
</gene>
<accession>A0A553JKX0</accession>
<keyword evidence="8" id="KW-1185">Reference proteome</keyword>
<dbReference type="GO" id="GO:0015171">
    <property type="term" value="F:amino acid transmembrane transporter activity"/>
    <property type="evidence" value="ECO:0007669"/>
    <property type="project" value="TreeGrafter"/>
</dbReference>
<evidence type="ECO:0000256" key="4">
    <source>
        <dbReference type="ARBA" id="ARBA00022989"/>
    </source>
</evidence>
<dbReference type="AlphaFoldDB" id="A0A553JKX0"/>
<feature type="transmembrane region" description="Helical" evidence="6">
    <location>
        <begin position="151"/>
        <end position="172"/>
    </location>
</feature>
<evidence type="ECO:0000256" key="6">
    <source>
        <dbReference type="SAM" id="Phobius"/>
    </source>
</evidence>
<proteinExistence type="predicted"/>
<dbReference type="OrthoDB" id="9812084at2"/>
<keyword evidence="5 6" id="KW-0472">Membrane</keyword>
<feature type="transmembrane region" description="Helical" evidence="6">
    <location>
        <begin position="184"/>
        <end position="201"/>
    </location>
</feature>
<evidence type="ECO:0000256" key="5">
    <source>
        <dbReference type="ARBA" id="ARBA00023136"/>
    </source>
</evidence>
<dbReference type="PANTHER" id="PTHR30086">
    <property type="entry name" value="ARGININE EXPORTER PROTEIN ARGO"/>
    <property type="match status" value="1"/>
</dbReference>
<keyword evidence="2" id="KW-1003">Cell membrane</keyword>
<dbReference type="GO" id="GO:0005886">
    <property type="term" value="C:plasma membrane"/>
    <property type="evidence" value="ECO:0007669"/>
    <property type="project" value="UniProtKB-SubCell"/>
</dbReference>
<evidence type="ECO:0000256" key="2">
    <source>
        <dbReference type="ARBA" id="ARBA00022475"/>
    </source>
</evidence>
<dbReference type="PANTHER" id="PTHR30086:SF20">
    <property type="entry name" value="ARGININE EXPORTER PROTEIN ARGO-RELATED"/>
    <property type="match status" value="1"/>
</dbReference>
<dbReference type="InterPro" id="IPR001123">
    <property type="entry name" value="LeuE-type"/>
</dbReference>
<dbReference type="RefSeq" id="WP_144041509.1">
    <property type="nucleotide sequence ID" value="NZ_BMPL01000039.1"/>
</dbReference>
<sequence length="202" mass="22505">MQETLWTLMLSAAFFCTTMTMTPGPNNILLTQSGANYGVKRTLPHVLGIRAGQTSLHIAMLLGLGSLFESWPLLHQVLRVLSIGYLIYLAYRISTSSVGEQVSEEESKPMTFKEATFFQLINPKSWMATITLCSAFTISGDAYWLSGLLGVLVYNLVGFPASFTWVCLGSAIRNLLNSAKRRSYFNWTMGFLLLFTIPLIVR</sequence>
<dbReference type="GO" id="GO:0033228">
    <property type="term" value="P:cysteine export across plasma membrane"/>
    <property type="evidence" value="ECO:0007669"/>
    <property type="project" value="TreeGrafter"/>
</dbReference>
<protein>
    <submittedName>
        <fullName evidence="7">LysE family translocator</fullName>
    </submittedName>
</protein>
<comment type="subcellular location">
    <subcellularLocation>
        <location evidence="1">Cell membrane</location>
        <topology evidence="1">Multi-pass membrane protein</topology>
    </subcellularLocation>
</comment>
<evidence type="ECO:0000313" key="8">
    <source>
        <dbReference type="Proteomes" id="UP000318126"/>
    </source>
</evidence>
<reference evidence="8" key="1">
    <citation type="submission" date="2019-07" db="EMBL/GenBank/DDBJ databases">
        <title>Shewanella sp. YLB-08 draft genomic sequence.</title>
        <authorList>
            <person name="Yu L."/>
        </authorList>
    </citation>
    <scope>NUCLEOTIDE SEQUENCE [LARGE SCALE GENOMIC DNA]</scope>
    <source>
        <strain evidence="8">JCM 20706</strain>
    </source>
</reference>
<evidence type="ECO:0000256" key="1">
    <source>
        <dbReference type="ARBA" id="ARBA00004651"/>
    </source>
</evidence>
<evidence type="ECO:0000256" key="3">
    <source>
        <dbReference type="ARBA" id="ARBA00022692"/>
    </source>
</evidence>
<name>A0A553JKX0_SHEHA</name>
<dbReference type="Proteomes" id="UP000318126">
    <property type="component" value="Unassembled WGS sequence"/>
</dbReference>
<keyword evidence="3 6" id="KW-0812">Transmembrane</keyword>
<organism evidence="7 8">
    <name type="scientific">Shewanella hanedai</name>
    <name type="common">Alteromonas hanedai</name>
    <dbReference type="NCBI Taxonomy" id="25"/>
    <lineage>
        <taxon>Bacteria</taxon>
        <taxon>Pseudomonadati</taxon>
        <taxon>Pseudomonadota</taxon>
        <taxon>Gammaproteobacteria</taxon>
        <taxon>Alteromonadales</taxon>
        <taxon>Shewanellaceae</taxon>
        <taxon>Shewanella</taxon>
    </lineage>
</organism>